<evidence type="ECO:0000313" key="3">
    <source>
        <dbReference type="Proteomes" id="UP001153292"/>
    </source>
</evidence>
<feature type="compositionally biased region" description="Low complexity" evidence="1">
    <location>
        <begin position="96"/>
        <end position="111"/>
    </location>
</feature>
<reference evidence="2" key="1">
    <citation type="submission" date="2021-12" db="EMBL/GenBank/DDBJ databases">
        <authorList>
            <person name="King R."/>
        </authorList>
    </citation>
    <scope>NUCLEOTIDE SEQUENCE</scope>
</reference>
<feature type="region of interest" description="Disordered" evidence="1">
    <location>
        <begin position="90"/>
        <end position="162"/>
    </location>
</feature>
<proteinExistence type="predicted"/>
<dbReference type="Proteomes" id="UP001153292">
    <property type="component" value="Chromosome 16"/>
</dbReference>
<feature type="compositionally biased region" description="Pro residues" evidence="1">
    <location>
        <begin position="127"/>
        <end position="142"/>
    </location>
</feature>
<name>A0ABN8AVK6_CHISP</name>
<keyword evidence="3" id="KW-1185">Reference proteome</keyword>
<dbReference type="EMBL" id="OU963909">
    <property type="protein sequence ID" value="CAH0400175.1"/>
    <property type="molecule type" value="Genomic_DNA"/>
</dbReference>
<evidence type="ECO:0000256" key="1">
    <source>
        <dbReference type="SAM" id="MobiDB-lite"/>
    </source>
</evidence>
<gene>
    <name evidence="2" type="ORF">CHILSU_LOCUS3363</name>
</gene>
<feature type="compositionally biased region" description="Pro residues" evidence="1">
    <location>
        <begin position="151"/>
        <end position="162"/>
    </location>
</feature>
<organism evidence="2 3">
    <name type="scientific">Chilo suppressalis</name>
    <name type="common">Asiatic rice borer moth</name>
    <dbReference type="NCBI Taxonomy" id="168631"/>
    <lineage>
        <taxon>Eukaryota</taxon>
        <taxon>Metazoa</taxon>
        <taxon>Ecdysozoa</taxon>
        <taxon>Arthropoda</taxon>
        <taxon>Hexapoda</taxon>
        <taxon>Insecta</taxon>
        <taxon>Pterygota</taxon>
        <taxon>Neoptera</taxon>
        <taxon>Endopterygota</taxon>
        <taxon>Lepidoptera</taxon>
        <taxon>Glossata</taxon>
        <taxon>Ditrysia</taxon>
        <taxon>Pyraloidea</taxon>
        <taxon>Crambidae</taxon>
        <taxon>Crambinae</taxon>
        <taxon>Chilo</taxon>
    </lineage>
</organism>
<accession>A0ABN8AVK6</accession>
<evidence type="ECO:0000313" key="2">
    <source>
        <dbReference type="EMBL" id="CAH0400175.1"/>
    </source>
</evidence>
<protein>
    <submittedName>
        <fullName evidence="2">Uncharacterized protein</fullName>
    </submittedName>
</protein>
<dbReference type="Pfam" id="PF15868">
    <property type="entry name" value="MBF2"/>
    <property type="match status" value="1"/>
</dbReference>
<sequence>MFKKNDHLVAQDRLYQEKVQFRRVVAKYGRLFRCPITYFRIVDRLGYGGGPRVEIIRGGLNKKYIVARLTSPYNLPISVNIYVGCKNQMIRGRPKSPTASPSTLYLTTSTTTPPPTNAPPTDKLPTDAPPTNEPPTNAPPTDEPTAAAPPTNAPPAAPEPER</sequence>
<dbReference type="InterPro" id="IPR031734">
    <property type="entry name" value="MBF2"/>
</dbReference>